<feature type="transmembrane region" description="Helical" evidence="1">
    <location>
        <begin position="121"/>
        <end position="144"/>
    </location>
</feature>
<reference evidence="2 3" key="1">
    <citation type="submission" date="2020-01" db="EMBL/GenBank/DDBJ databases">
        <title>Paenibacillus soybeanensis sp. nov. isolated from the nodules of soybean (Glycine max(L.) Merr).</title>
        <authorList>
            <person name="Wang H."/>
        </authorList>
    </citation>
    <scope>NUCLEOTIDE SEQUENCE [LARGE SCALE GENOMIC DNA]</scope>
    <source>
        <strain evidence="2 3">T1</strain>
    </source>
</reference>
<protein>
    <submittedName>
        <fullName evidence="2">Uncharacterized protein</fullName>
    </submittedName>
</protein>
<feature type="transmembrane region" description="Helical" evidence="1">
    <location>
        <begin position="89"/>
        <end position="109"/>
    </location>
</feature>
<sequence>MALFIGSIAIFNVLAFKANKRLSRNELVHIWTFTMAFQLLFDTIIDFRFKGYWYFAKETIEWAAVLSRSVLIPPVNVLFLSFFPFQRTYVAKSVYIASWTVIILGYELVTMLPEPWGYFHYGWWNLGYSAIIDPILFLILLAYYKWIRKIQNQ</sequence>
<keyword evidence="1" id="KW-1133">Transmembrane helix</keyword>
<feature type="transmembrane region" description="Helical" evidence="1">
    <location>
        <begin position="62"/>
        <end position="82"/>
    </location>
</feature>
<keyword evidence="1" id="KW-0472">Membrane</keyword>
<dbReference type="Proteomes" id="UP000665561">
    <property type="component" value="Unassembled WGS sequence"/>
</dbReference>
<name>A0ABW9XKT7_9BACL</name>
<evidence type="ECO:0000313" key="2">
    <source>
        <dbReference type="EMBL" id="NBD23227.1"/>
    </source>
</evidence>
<dbReference type="EMBL" id="JAAAMV010000002">
    <property type="protein sequence ID" value="NBD23227.1"/>
    <property type="molecule type" value="Genomic_DNA"/>
</dbReference>
<proteinExistence type="predicted"/>
<dbReference type="RefSeq" id="WP_161741656.1">
    <property type="nucleotide sequence ID" value="NZ_JAAAMV010000002.1"/>
</dbReference>
<organism evidence="2 3">
    <name type="scientific">Paenibacillus glycinis</name>
    <dbReference type="NCBI Taxonomy" id="2697035"/>
    <lineage>
        <taxon>Bacteria</taxon>
        <taxon>Bacillati</taxon>
        <taxon>Bacillota</taxon>
        <taxon>Bacilli</taxon>
        <taxon>Bacillales</taxon>
        <taxon>Paenibacillaceae</taxon>
        <taxon>Paenibacillus</taxon>
    </lineage>
</organism>
<comment type="caution">
    <text evidence="2">The sequence shown here is derived from an EMBL/GenBank/DDBJ whole genome shotgun (WGS) entry which is preliminary data.</text>
</comment>
<evidence type="ECO:0000313" key="3">
    <source>
        <dbReference type="Proteomes" id="UP000665561"/>
    </source>
</evidence>
<evidence type="ECO:0000256" key="1">
    <source>
        <dbReference type="SAM" id="Phobius"/>
    </source>
</evidence>
<keyword evidence="1" id="KW-0812">Transmembrane</keyword>
<keyword evidence="3" id="KW-1185">Reference proteome</keyword>
<accession>A0ABW9XKT7</accession>
<gene>
    <name evidence="2" type="ORF">GT019_05035</name>
</gene>